<dbReference type="SUPFAM" id="SSF52540">
    <property type="entry name" value="P-loop containing nucleoside triphosphate hydrolases"/>
    <property type="match status" value="1"/>
</dbReference>
<reference evidence="3" key="1">
    <citation type="submission" date="2019-03" db="EMBL/GenBank/DDBJ databases">
        <title>Single cell metagenomics reveals metabolic interactions within the superorganism composed of flagellate Streblomastix strix and complex community of Bacteroidetes bacteria on its surface.</title>
        <authorList>
            <person name="Treitli S.C."/>
            <person name="Kolisko M."/>
            <person name="Husnik F."/>
            <person name="Keeling P."/>
            <person name="Hampl V."/>
        </authorList>
    </citation>
    <scope>NUCLEOTIDE SEQUENCE</scope>
    <source>
        <strain evidence="3">STM</strain>
    </source>
</reference>
<keyword evidence="1" id="KW-0175">Coiled coil</keyword>
<dbReference type="InterPro" id="IPR027417">
    <property type="entry name" value="P-loop_NTPase"/>
</dbReference>
<gene>
    <name evidence="3" type="ORF">EZS27_014924</name>
</gene>
<comment type="caution">
    <text evidence="3">The sequence shown here is derived from an EMBL/GenBank/DDBJ whole genome shotgun (WGS) entry which is preliminary data.</text>
</comment>
<feature type="domain" description="Dynamin N-terminal" evidence="2">
    <location>
        <begin position="369"/>
        <end position="531"/>
    </location>
</feature>
<organism evidence="3">
    <name type="scientific">termite gut metagenome</name>
    <dbReference type="NCBI Taxonomy" id="433724"/>
    <lineage>
        <taxon>unclassified sequences</taxon>
        <taxon>metagenomes</taxon>
        <taxon>organismal metagenomes</taxon>
    </lineage>
</organism>
<dbReference type="InterPro" id="IPR045063">
    <property type="entry name" value="Dynamin_N"/>
</dbReference>
<dbReference type="Gene3D" id="3.40.50.300">
    <property type="entry name" value="P-loop containing nucleotide triphosphate hydrolases"/>
    <property type="match status" value="1"/>
</dbReference>
<feature type="coiled-coil region" evidence="1">
    <location>
        <begin position="596"/>
        <end position="630"/>
    </location>
</feature>
<dbReference type="EMBL" id="SNRY01000744">
    <property type="protein sequence ID" value="KAA6336953.1"/>
    <property type="molecule type" value="Genomic_DNA"/>
</dbReference>
<evidence type="ECO:0000313" key="3">
    <source>
        <dbReference type="EMBL" id="KAA6336953.1"/>
    </source>
</evidence>
<dbReference type="AlphaFoldDB" id="A0A5J4RVH5"/>
<accession>A0A5J4RVH5</accession>
<proteinExistence type="predicted"/>
<protein>
    <submittedName>
        <fullName evidence="3">Chromosome partition protein Smc</fullName>
    </submittedName>
</protein>
<name>A0A5J4RVH5_9ZZZZ</name>
<dbReference type="Pfam" id="PF00350">
    <property type="entry name" value="Dynamin_N"/>
    <property type="match status" value="1"/>
</dbReference>
<evidence type="ECO:0000256" key="1">
    <source>
        <dbReference type="SAM" id="Coils"/>
    </source>
</evidence>
<dbReference type="Gene3D" id="1.10.287.1490">
    <property type="match status" value="1"/>
</dbReference>
<evidence type="ECO:0000259" key="2">
    <source>
        <dbReference type="Pfam" id="PF00350"/>
    </source>
</evidence>
<feature type="coiled-coil region" evidence="1">
    <location>
        <begin position="38"/>
        <end position="288"/>
    </location>
</feature>
<sequence length="741" mass="85503">MTNWFSKLFGRTKSSPIQTTQAKVDVKTQEGGASNIEIERLKREVAETRETLIKTLEKNLADKKDEINNKELDLKVAKKELDESKKENSELKISLSSQLAEKETLIKTLEKDLADRKDEINNKELELKVAKKELDESKKENSELKISLCSQLTEKETRIQTLEKDLAEKKNEINDKELDLKAAKKELDESKKENNELKISLRSQLAEKETRIQTLEKDLADKKNEINDKELDLKAAKKELDESKKENSELKISLLTIENDCTAKSQELDKVKAEAKKTEEELDVKKQSLGFVGEVLNAKEADNRDAVEIREKTEAVIQFVENNVCEIFRETSSLDEKEYKEIDCKELCDDIWKWGNLERKTWLKGKTVVAFVGEFSAGKTSIVNRILSQDKEDPQFTLPVSSAPTTAVATYISAGHETSVQFTDADENLKNMHLKTFKEFSKASLENINLSKLVRHFVVEYNNPHLDKLSILDTPGFSSNNHEDEIRTTEVVKEADALFWVIDANAGDVNERSVQIIKKYLEDIPLFIVINKVDGKSPNERNQIQDKVKQTMEKNGLQQVVLYIQFSQEAPLDKIMRVLPAILSKKRDNRILDKIKELSNERIKHYEGVIDSAQKEIRDYQTKINEAKSIIDTNPKEKNIRIEEWNNNLDRMGELIGNTFFGSGGNKIKDPERYWELDARKAEIFNEVMDLYSEFADARENWQKNTQNKSECEQNLKDFKRYLQSLEQLNFKFNELTKPFN</sequence>